<name>A0A507B599_9PEZI</name>
<keyword evidence="4 6" id="KW-0408">Iron</keyword>
<dbReference type="Pfam" id="PF00067">
    <property type="entry name" value="p450"/>
    <property type="match status" value="1"/>
</dbReference>
<dbReference type="SUPFAM" id="SSF48264">
    <property type="entry name" value="Cytochrome P450"/>
    <property type="match status" value="1"/>
</dbReference>
<keyword evidence="3" id="KW-0560">Oxidoreductase</keyword>
<dbReference type="GO" id="GO:0020037">
    <property type="term" value="F:heme binding"/>
    <property type="evidence" value="ECO:0007669"/>
    <property type="project" value="InterPro"/>
</dbReference>
<keyword evidence="8" id="KW-1185">Reference proteome</keyword>
<evidence type="ECO:0000313" key="8">
    <source>
        <dbReference type="Proteomes" id="UP000319257"/>
    </source>
</evidence>
<dbReference type="GO" id="GO:0005506">
    <property type="term" value="F:iron ion binding"/>
    <property type="evidence" value="ECO:0007669"/>
    <property type="project" value="InterPro"/>
</dbReference>
<keyword evidence="6" id="KW-0349">Heme</keyword>
<dbReference type="PANTHER" id="PTHR46300">
    <property type="entry name" value="P450, PUTATIVE (EUROFUNG)-RELATED-RELATED"/>
    <property type="match status" value="1"/>
</dbReference>
<dbReference type="Gene3D" id="1.10.630.10">
    <property type="entry name" value="Cytochrome P450"/>
    <property type="match status" value="1"/>
</dbReference>
<sequence length="532" mass="60598">MAYVALAAAAALGLFLYVVVFTGRRGKNLPPGPKTLPLIGNIHQIPKEKAYLKFNEWAKEYGGIYSIMVASHPTIVLTDRRLVKELMEKRSSITSNRPRSFIMETMVYEGDDIILMQGDNPHWKLARRFMHQNFMASVVEKSHMPLIEAETTQMIKDMVETPADFMKHPTRFANSFMMSIAYGIRTPHRKISHMVEINKALRNTTELLAPGTLPPVDLFPFLLHVPHQLFGRWRDKVAETHKTMNGLYSKYMGYVEERRSSIGEMDSFADKLLQQEEKLDWTRHGLNFMAGLMMEAGSDTTSGVINSFLLLMTKFPGAYKKAQEQIDTIVGDDRTPVWNDWQKLTEVNKLLKETMRMRPVAPIAFPHALAEDIWLDDMLLPKGSDIIVNVLGLHFDEQRFPDPDTFDPERFSGKPLLADGYANAANYEERDHYAYGTGRRLCVGIHLAERGAFLAMAKVLWAFDILPGRDSAGNIIDNDLSWETGTDGGIIVSPRPFACELRPRSEKRKEVILREFKDAEDNVFPKYLVPEQ</sequence>
<dbReference type="PRINTS" id="PR00385">
    <property type="entry name" value="P450"/>
</dbReference>
<dbReference type="Proteomes" id="UP000319257">
    <property type="component" value="Unassembled WGS sequence"/>
</dbReference>
<keyword evidence="5" id="KW-0503">Monooxygenase</keyword>
<comment type="caution">
    <text evidence="7">The sequence shown here is derived from an EMBL/GenBank/DDBJ whole genome shotgun (WGS) entry which is preliminary data.</text>
</comment>
<dbReference type="AlphaFoldDB" id="A0A507B599"/>
<dbReference type="InterPro" id="IPR036396">
    <property type="entry name" value="Cyt_P450_sf"/>
</dbReference>
<dbReference type="InterPro" id="IPR001128">
    <property type="entry name" value="Cyt_P450"/>
</dbReference>
<keyword evidence="2 6" id="KW-0479">Metal-binding</keyword>
<dbReference type="OrthoDB" id="1103324at2759"/>
<dbReference type="CDD" id="cd11065">
    <property type="entry name" value="CYP64-like"/>
    <property type="match status" value="1"/>
</dbReference>
<dbReference type="InParanoid" id="A0A507B599"/>
<dbReference type="RefSeq" id="XP_030994240.1">
    <property type="nucleotide sequence ID" value="XM_031141768.1"/>
</dbReference>
<evidence type="ECO:0000313" key="7">
    <source>
        <dbReference type="EMBL" id="TPX12529.1"/>
    </source>
</evidence>
<dbReference type="EMBL" id="SKBQ01000003">
    <property type="protein sequence ID" value="TPX12529.1"/>
    <property type="molecule type" value="Genomic_DNA"/>
</dbReference>
<evidence type="ECO:0000256" key="2">
    <source>
        <dbReference type="ARBA" id="ARBA00022723"/>
    </source>
</evidence>
<gene>
    <name evidence="7" type="ORF">E0L32_000706</name>
</gene>
<dbReference type="GeneID" id="41968153"/>
<reference evidence="7 8" key="1">
    <citation type="submission" date="2019-06" db="EMBL/GenBank/DDBJ databases">
        <title>Draft genome sequence of the filamentous fungus Phialemoniopsis curvata isolated from diesel fuel.</title>
        <authorList>
            <person name="Varaljay V.A."/>
            <person name="Lyon W.J."/>
            <person name="Crouch A.L."/>
            <person name="Drake C.E."/>
            <person name="Hollomon J.M."/>
            <person name="Nadeau L.J."/>
            <person name="Nunn H.S."/>
            <person name="Stevenson B.S."/>
            <person name="Bojanowski C.L."/>
            <person name="Crookes-Goodson W.J."/>
        </authorList>
    </citation>
    <scope>NUCLEOTIDE SEQUENCE [LARGE SCALE GENOMIC DNA]</scope>
    <source>
        <strain evidence="7 8">D216</strain>
    </source>
</reference>
<protein>
    <recommendedName>
        <fullName evidence="9">Cytochrome P450</fullName>
    </recommendedName>
</protein>
<evidence type="ECO:0000256" key="3">
    <source>
        <dbReference type="ARBA" id="ARBA00023002"/>
    </source>
</evidence>
<dbReference type="GO" id="GO:0016705">
    <property type="term" value="F:oxidoreductase activity, acting on paired donors, with incorporation or reduction of molecular oxygen"/>
    <property type="evidence" value="ECO:0007669"/>
    <property type="project" value="InterPro"/>
</dbReference>
<proteinExistence type="inferred from homology"/>
<evidence type="ECO:0000256" key="5">
    <source>
        <dbReference type="ARBA" id="ARBA00023033"/>
    </source>
</evidence>
<dbReference type="STRING" id="1093900.A0A507B599"/>
<evidence type="ECO:0000256" key="1">
    <source>
        <dbReference type="ARBA" id="ARBA00010617"/>
    </source>
</evidence>
<evidence type="ECO:0008006" key="9">
    <source>
        <dbReference type="Google" id="ProtNLM"/>
    </source>
</evidence>
<dbReference type="InterPro" id="IPR002401">
    <property type="entry name" value="Cyt_P450_E_grp-I"/>
</dbReference>
<comment type="cofactor">
    <cofactor evidence="6">
        <name>heme</name>
        <dbReference type="ChEBI" id="CHEBI:30413"/>
    </cofactor>
</comment>
<comment type="similarity">
    <text evidence="1">Belongs to the cytochrome P450 family.</text>
</comment>
<dbReference type="PRINTS" id="PR00463">
    <property type="entry name" value="EP450I"/>
</dbReference>
<evidence type="ECO:0000256" key="4">
    <source>
        <dbReference type="ARBA" id="ARBA00023004"/>
    </source>
</evidence>
<dbReference type="GO" id="GO:0004497">
    <property type="term" value="F:monooxygenase activity"/>
    <property type="evidence" value="ECO:0007669"/>
    <property type="project" value="UniProtKB-KW"/>
</dbReference>
<dbReference type="InterPro" id="IPR050364">
    <property type="entry name" value="Cytochrome_P450_fung"/>
</dbReference>
<dbReference type="PANTHER" id="PTHR46300:SF2">
    <property type="entry name" value="CYTOCHROME P450 MONOOXYGENASE ALNH-RELATED"/>
    <property type="match status" value="1"/>
</dbReference>
<evidence type="ECO:0000256" key="6">
    <source>
        <dbReference type="PIRSR" id="PIRSR602401-1"/>
    </source>
</evidence>
<organism evidence="7 8">
    <name type="scientific">Thyridium curvatum</name>
    <dbReference type="NCBI Taxonomy" id="1093900"/>
    <lineage>
        <taxon>Eukaryota</taxon>
        <taxon>Fungi</taxon>
        <taxon>Dikarya</taxon>
        <taxon>Ascomycota</taxon>
        <taxon>Pezizomycotina</taxon>
        <taxon>Sordariomycetes</taxon>
        <taxon>Sordariomycetidae</taxon>
        <taxon>Thyridiales</taxon>
        <taxon>Thyridiaceae</taxon>
        <taxon>Thyridium</taxon>
    </lineage>
</organism>
<feature type="binding site" description="axial binding residue" evidence="6">
    <location>
        <position position="442"/>
    </location>
    <ligand>
        <name>heme</name>
        <dbReference type="ChEBI" id="CHEBI:30413"/>
    </ligand>
    <ligandPart>
        <name>Fe</name>
        <dbReference type="ChEBI" id="CHEBI:18248"/>
    </ligandPart>
</feature>
<accession>A0A507B599</accession>